<keyword evidence="2" id="KW-0560">Oxidoreductase</keyword>
<dbReference type="CDD" id="cd05327">
    <property type="entry name" value="retinol-DH_like_SDR_c_like"/>
    <property type="match status" value="1"/>
</dbReference>
<dbReference type="FunFam" id="3.40.50.720:FF:000594">
    <property type="entry name" value="Short-chain oxidoreductase"/>
    <property type="match status" value="1"/>
</dbReference>
<evidence type="ECO:0000313" key="4">
    <source>
        <dbReference type="EMBL" id="PXX05773.1"/>
    </source>
</evidence>
<comment type="caution">
    <text evidence="4">The sequence shown here is derived from an EMBL/GenBank/DDBJ whole genome shotgun (WGS) entry which is preliminary data.</text>
</comment>
<dbReference type="InterPro" id="IPR036291">
    <property type="entry name" value="NAD(P)-bd_dom_sf"/>
</dbReference>
<reference evidence="4 5" key="2">
    <citation type="submission" date="2018-06" db="EMBL/GenBank/DDBJ databases">
        <title>Sequencing of bacterial isolates from soil warming experiment in Harvard Forest, Massachusetts, USA.</title>
        <authorList>
            <person name="Deangelis K.PhD."/>
        </authorList>
    </citation>
    <scope>NUCLEOTIDE SEQUENCE [LARGE SCALE GENOMIC DNA]</scope>
    <source>
        <strain evidence="4 5">GAS496</strain>
    </source>
</reference>
<evidence type="ECO:0000256" key="1">
    <source>
        <dbReference type="ARBA" id="ARBA00006484"/>
    </source>
</evidence>
<protein>
    <recommendedName>
        <fullName evidence="3">Probable oxidoreductase</fullName>
    </recommendedName>
</protein>
<name>A0A318HFK0_9MYCO</name>
<dbReference type="GO" id="GO:0016491">
    <property type="term" value="F:oxidoreductase activity"/>
    <property type="evidence" value="ECO:0007669"/>
    <property type="project" value="UniProtKB-KW"/>
</dbReference>
<evidence type="ECO:0000256" key="2">
    <source>
        <dbReference type="ARBA" id="ARBA00023002"/>
    </source>
</evidence>
<comment type="similarity">
    <text evidence="1">Belongs to the short-chain dehydrogenases/reductases (SDR) family.</text>
</comment>
<sequence>MFGTDMSADLIKTPFGFTSTAAEVMAGVDLSGKRAIVTGASSGIGVETARALADAGAEVTLAVRNAESGERVAAEIRDGTGNSAVTVGALDLSDLSSVGTFVAAWTGPLDILVNNAGVMAIQELTMSSSGHEMQFATNHLGHFALALGLHHSLAAASSARIVSVSSGGHLRSPVVFDDIDYAFRDYDPFGAYGQSKTANVLFAVEATRRWAADGILANALMPGGIATPLQRHLPAHYAEQALEAFRSAGTDFKSVEQGAATSVLLAASPLLDGIGGRYFEDCNEAVVVNRRGGPGRGGVAPYALDPANAERLWEFSLQMIDA</sequence>
<reference evidence="5" key="1">
    <citation type="submission" date="2018-05" db="EMBL/GenBank/DDBJ databases">
        <authorList>
            <person name="Deangelis K."/>
            <person name="Huntemann M."/>
            <person name="Clum A."/>
            <person name="Pillay M."/>
            <person name="Palaniappan K."/>
            <person name="Varghese N."/>
            <person name="Mikhailova N."/>
            <person name="Stamatis D."/>
            <person name="Reddy T."/>
            <person name="Daum C."/>
            <person name="Shapiro N."/>
            <person name="Ivanova N."/>
            <person name="Kyrpides N."/>
            <person name="Woyke T."/>
        </authorList>
    </citation>
    <scope>NUCLEOTIDE SEQUENCE [LARGE SCALE GENOMIC DNA]</scope>
    <source>
        <strain evidence="5">GAS496</strain>
    </source>
</reference>
<accession>A0A318HFK0</accession>
<dbReference type="EMBL" id="QJJU01000016">
    <property type="protein sequence ID" value="PXX05773.1"/>
    <property type="molecule type" value="Genomic_DNA"/>
</dbReference>
<dbReference type="Gene3D" id="3.40.50.720">
    <property type="entry name" value="NAD(P)-binding Rossmann-like Domain"/>
    <property type="match status" value="1"/>
</dbReference>
<dbReference type="PRINTS" id="PR00081">
    <property type="entry name" value="GDHRDH"/>
</dbReference>
<dbReference type="SUPFAM" id="SSF51735">
    <property type="entry name" value="NAD(P)-binding Rossmann-fold domains"/>
    <property type="match status" value="1"/>
</dbReference>
<gene>
    <name evidence="4" type="ORF">C8E89_11683</name>
</gene>
<evidence type="ECO:0000256" key="3">
    <source>
        <dbReference type="ARBA" id="ARBA00071493"/>
    </source>
</evidence>
<organism evidence="4 5">
    <name type="scientific">Mycolicibacterium moriokaense</name>
    <dbReference type="NCBI Taxonomy" id="39691"/>
    <lineage>
        <taxon>Bacteria</taxon>
        <taxon>Bacillati</taxon>
        <taxon>Actinomycetota</taxon>
        <taxon>Actinomycetes</taxon>
        <taxon>Mycobacteriales</taxon>
        <taxon>Mycobacteriaceae</taxon>
        <taxon>Mycolicibacterium</taxon>
    </lineage>
</organism>
<dbReference type="AlphaFoldDB" id="A0A318HFK0"/>
<dbReference type="InterPro" id="IPR002347">
    <property type="entry name" value="SDR_fam"/>
</dbReference>
<evidence type="ECO:0000313" key="5">
    <source>
        <dbReference type="Proteomes" id="UP000247781"/>
    </source>
</evidence>
<dbReference type="PANTHER" id="PTHR24320">
    <property type="entry name" value="RETINOL DEHYDROGENASE"/>
    <property type="match status" value="1"/>
</dbReference>
<dbReference type="Proteomes" id="UP000247781">
    <property type="component" value="Unassembled WGS sequence"/>
</dbReference>
<dbReference type="PANTHER" id="PTHR24320:SF227">
    <property type="entry name" value="RETINOL DEHYDROGENASE 11"/>
    <property type="match status" value="1"/>
</dbReference>
<dbReference type="Pfam" id="PF00106">
    <property type="entry name" value="adh_short"/>
    <property type="match status" value="1"/>
</dbReference>
<proteinExistence type="inferred from homology"/>
<keyword evidence="5" id="KW-1185">Reference proteome</keyword>